<reference evidence="5 6" key="1">
    <citation type="submission" date="2020-08" db="EMBL/GenBank/DDBJ databases">
        <title>Genomic Encyclopedia of Type Strains, Phase IV (KMG-IV): sequencing the most valuable type-strain genomes for metagenomic binning, comparative biology and taxonomic classification.</title>
        <authorList>
            <person name="Goeker M."/>
        </authorList>
    </citation>
    <scope>NUCLEOTIDE SEQUENCE [LARGE SCALE GENOMIC DNA]</scope>
    <source>
        <strain evidence="5 6">DSM 22359</strain>
    </source>
</reference>
<dbReference type="PIRSF" id="PIRSF006078">
    <property type="entry name" value="GlxK"/>
    <property type="match status" value="1"/>
</dbReference>
<keyword evidence="3 4" id="KW-0418">Kinase</keyword>
<keyword evidence="6" id="KW-1185">Reference proteome</keyword>
<evidence type="ECO:0000256" key="4">
    <source>
        <dbReference type="PIRNR" id="PIRNR006078"/>
    </source>
</evidence>
<name>A0A840UGZ3_9GAMM</name>
<sequence length="383" mass="38068">MRVVIAPDSFKECLSAKSVAAAIARGWQRGAPHHELVQVPLADGGEGSTAALVDSLGGRLHEVSVTGPLGEEVCASYGLVGDGETVIIEVAEASGLQRVTADSRDAMRATSYGTGELINAAVAHRPRKLILCLGGSATTDGGAGILRALGARLLDAAGQDIPPGGEGLLQLASLDAAPALEKLEGIELTVACDVSSPLLGAEGAAAVFGPQKGATPAQVDVLDEALGHFATIAGQSGHDIHSFAGSGAAGGIGGMTVGILGAKARPGIELIMDAVGLAQQLGGTDLVITAEGAIDSQSSSGKTPVGVAALARQSGIPVVGLAGRVGDDLSALHEAGLTAAFSITPAPVSLAEAIHEAENNLVTTSEQLARLAEVLIDRGHSGT</sequence>
<dbReference type="AlphaFoldDB" id="A0A840UGZ3"/>
<accession>A0A840UGZ3</accession>
<dbReference type="NCBIfam" id="TIGR00045">
    <property type="entry name" value="glycerate kinase"/>
    <property type="match status" value="1"/>
</dbReference>
<evidence type="ECO:0000256" key="2">
    <source>
        <dbReference type="ARBA" id="ARBA00022679"/>
    </source>
</evidence>
<dbReference type="Proteomes" id="UP000591735">
    <property type="component" value="Unassembled WGS sequence"/>
</dbReference>
<dbReference type="SUPFAM" id="SSF110738">
    <property type="entry name" value="Glycerate kinase I"/>
    <property type="match status" value="1"/>
</dbReference>
<dbReference type="PANTHER" id="PTHR21599">
    <property type="entry name" value="GLYCERATE KINASE"/>
    <property type="match status" value="1"/>
</dbReference>
<dbReference type="GO" id="GO:0031388">
    <property type="term" value="P:organic acid phosphorylation"/>
    <property type="evidence" value="ECO:0007669"/>
    <property type="project" value="UniProtKB-UniRule"/>
</dbReference>
<dbReference type="GO" id="GO:0008887">
    <property type="term" value="F:glycerate kinase activity"/>
    <property type="evidence" value="ECO:0007669"/>
    <property type="project" value="UniProtKB-UniRule"/>
</dbReference>
<dbReference type="InterPro" id="IPR004381">
    <property type="entry name" value="Glycerate_kinase"/>
</dbReference>
<dbReference type="EC" id="2.7.1.31" evidence="5"/>
<dbReference type="Gene3D" id="3.40.50.10350">
    <property type="entry name" value="Glycerate kinase, domain 1"/>
    <property type="match status" value="1"/>
</dbReference>
<proteinExistence type="inferred from homology"/>
<protein>
    <submittedName>
        <fullName evidence="5">Glycerate kinase</fullName>
        <ecNumber evidence="5">2.7.1.31</ecNumber>
    </submittedName>
</protein>
<organism evidence="5 6">
    <name type="scientific">Marinobacter oulmenensis</name>
    <dbReference type="NCBI Taxonomy" id="643747"/>
    <lineage>
        <taxon>Bacteria</taxon>
        <taxon>Pseudomonadati</taxon>
        <taxon>Pseudomonadota</taxon>
        <taxon>Gammaproteobacteria</taxon>
        <taxon>Pseudomonadales</taxon>
        <taxon>Marinobacteraceae</taxon>
        <taxon>Marinobacter</taxon>
    </lineage>
</organism>
<dbReference type="InterPro" id="IPR018193">
    <property type="entry name" value="Glyc_kinase_flavodox-like_fold"/>
</dbReference>
<dbReference type="PANTHER" id="PTHR21599:SF0">
    <property type="entry name" value="GLYCERATE KINASE"/>
    <property type="match status" value="1"/>
</dbReference>
<comment type="similarity">
    <text evidence="1 4">Belongs to the glycerate kinase type-1 family.</text>
</comment>
<dbReference type="Gene3D" id="3.90.1510.10">
    <property type="entry name" value="Glycerate kinase, domain 2"/>
    <property type="match status" value="1"/>
</dbReference>
<comment type="caution">
    <text evidence="5">The sequence shown here is derived from an EMBL/GenBank/DDBJ whole genome shotgun (WGS) entry which is preliminary data.</text>
</comment>
<evidence type="ECO:0000256" key="1">
    <source>
        <dbReference type="ARBA" id="ARBA00006284"/>
    </source>
</evidence>
<evidence type="ECO:0000313" key="5">
    <source>
        <dbReference type="EMBL" id="MBB5321625.1"/>
    </source>
</evidence>
<keyword evidence="2 4" id="KW-0808">Transferase</keyword>
<dbReference type="RefSeq" id="WP_183703584.1">
    <property type="nucleotide sequence ID" value="NZ_JACHFE010000005.1"/>
</dbReference>
<gene>
    <name evidence="5" type="ORF">HNR38_002119</name>
</gene>
<dbReference type="EMBL" id="JACHFE010000005">
    <property type="protein sequence ID" value="MBB5321625.1"/>
    <property type="molecule type" value="Genomic_DNA"/>
</dbReference>
<evidence type="ECO:0000256" key="3">
    <source>
        <dbReference type="ARBA" id="ARBA00022777"/>
    </source>
</evidence>
<dbReference type="InterPro" id="IPR018197">
    <property type="entry name" value="Glycerate_kinase_RE-like"/>
</dbReference>
<dbReference type="InterPro" id="IPR036129">
    <property type="entry name" value="Glycerate_kinase_sf"/>
</dbReference>
<dbReference type="Pfam" id="PF02595">
    <property type="entry name" value="Gly_kinase"/>
    <property type="match status" value="1"/>
</dbReference>
<evidence type="ECO:0000313" key="6">
    <source>
        <dbReference type="Proteomes" id="UP000591735"/>
    </source>
</evidence>